<protein>
    <submittedName>
        <fullName evidence="1">Uncharacterized protein</fullName>
    </submittedName>
</protein>
<dbReference type="PATRIC" id="fig|1303.81.peg.1423"/>
<accession>A0A139PJY2</accession>
<proteinExistence type="predicted"/>
<gene>
    <name evidence="1" type="ORF">SORDD21_01168</name>
</gene>
<sequence length="40" mass="4807">MMISRIENQVETCMPDPNFFTKNLPISLFTFLLKKSYNFF</sequence>
<evidence type="ECO:0000313" key="2">
    <source>
        <dbReference type="Proteomes" id="UP000070053"/>
    </source>
</evidence>
<dbReference type="Proteomes" id="UP000070053">
    <property type="component" value="Unassembled WGS sequence"/>
</dbReference>
<organism evidence="1 2">
    <name type="scientific">Streptococcus oralis</name>
    <dbReference type="NCBI Taxonomy" id="1303"/>
    <lineage>
        <taxon>Bacteria</taxon>
        <taxon>Bacillati</taxon>
        <taxon>Bacillota</taxon>
        <taxon>Bacilli</taxon>
        <taxon>Lactobacillales</taxon>
        <taxon>Streptococcaceae</taxon>
        <taxon>Streptococcus</taxon>
    </lineage>
</organism>
<dbReference type="AlphaFoldDB" id="A0A139PJY2"/>
<evidence type="ECO:0000313" key="1">
    <source>
        <dbReference type="EMBL" id="KXT90559.1"/>
    </source>
</evidence>
<reference evidence="1 2" key="1">
    <citation type="submission" date="2016-01" db="EMBL/GenBank/DDBJ databases">
        <title>Highly variable Streptococcus oralis are common among viridans streptococci isolated from primates.</title>
        <authorList>
            <person name="Denapaite D."/>
            <person name="Rieger M."/>
            <person name="Koendgen S."/>
            <person name="Brueckner R."/>
            <person name="Ochigava I."/>
            <person name="Kappeler P."/>
            <person name="Maetz-Rensing K."/>
            <person name="Leendertz F."/>
            <person name="Hakenbeck R."/>
        </authorList>
    </citation>
    <scope>NUCLEOTIDE SEQUENCE [LARGE SCALE GENOMIC DNA]</scope>
    <source>
        <strain evidence="1 2">DD21</strain>
    </source>
</reference>
<name>A0A139PJY2_STROR</name>
<dbReference type="EMBL" id="LQZP01000291">
    <property type="protein sequence ID" value="KXT90559.1"/>
    <property type="molecule type" value="Genomic_DNA"/>
</dbReference>
<comment type="caution">
    <text evidence="1">The sequence shown here is derived from an EMBL/GenBank/DDBJ whole genome shotgun (WGS) entry which is preliminary data.</text>
</comment>